<comment type="caution">
    <text evidence="3">The sequence shown here is derived from an EMBL/GenBank/DDBJ whole genome shotgun (WGS) entry which is preliminary data.</text>
</comment>
<dbReference type="Proteomes" id="UP001597062">
    <property type="component" value="Unassembled WGS sequence"/>
</dbReference>
<proteinExistence type="predicted"/>
<dbReference type="EMBL" id="JBHTJR010000051">
    <property type="protein sequence ID" value="MFD0993989.1"/>
    <property type="molecule type" value="Genomic_DNA"/>
</dbReference>
<evidence type="ECO:0000256" key="1">
    <source>
        <dbReference type="ARBA" id="ARBA00022679"/>
    </source>
</evidence>
<organism evidence="3 4">
    <name type="scientific">Tenacibaculum geojense</name>
    <dbReference type="NCBI Taxonomy" id="915352"/>
    <lineage>
        <taxon>Bacteria</taxon>
        <taxon>Pseudomonadati</taxon>
        <taxon>Bacteroidota</taxon>
        <taxon>Flavobacteriia</taxon>
        <taxon>Flavobacteriales</taxon>
        <taxon>Flavobacteriaceae</taxon>
        <taxon>Tenacibaculum</taxon>
    </lineage>
</organism>
<sequence>MITIERTTAENDIFKELVIKLDSFLSITDGDEHEFYDQFNKLDTIQHVVLAFDNNKAVACGAIKPYKNAVIEIKRMFTLPECRGKGVASTILKELEIWALELNFTSCILETGVNQVEAIGLYKKNNYTVIANYPPYENAENSICFEKKLK</sequence>
<dbReference type="InterPro" id="IPR050769">
    <property type="entry name" value="NAT_camello-type"/>
</dbReference>
<dbReference type="SUPFAM" id="SSF55729">
    <property type="entry name" value="Acyl-CoA N-acyltransferases (Nat)"/>
    <property type="match status" value="1"/>
</dbReference>
<evidence type="ECO:0000313" key="3">
    <source>
        <dbReference type="EMBL" id="MFD0993989.1"/>
    </source>
</evidence>
<accession>A0ABW3JV76</accession>
<keyword evidence="1" id="KW-0808">Transferase</keyword>
<keyword evidence="4" id="KW-1185">Reference proteome</keyword>
<dbReference type="CDD" id="cd04301">
    <property type="entry name" value="NAT_SF"/>
    <property type="match status" value="1"/>
</dbReference>
<dbReference type="PROSITE" id="PS51186">
    <property type="entry name" value="GNAT"/>
    <property type="match status" value="1"/>
</dbReference>
<dbReference type="PANTHER" id="PTHR13947:SF37">
    <property type="entry name" value="LD18367P"/>
    <property type="match status" value="1"/>
</dbReference>
<protein>
    <submittedName>
        <fullName evidence="3">GNAT family N-acetyltransferase</fullName>
    </submittedName>
</protein>
<dbReference type="RefSeq" id="WP_386108796.1">
    <property type="nucleotide sequence ID" value="NZ_JBHTJR010000051.1"/>
</dbReference>
<name>A0ABW3JV76_9FLAO</name>
<reference evidence="4" key="1">
    <citation type="journal article" date="2019" name="Int. J. Syst. Evol. Microbiol.">
        <title>The Global Catalogue of Microorganisms (GCM) 10K type strain sequencing project: providing services to taxonomists for standard genome sequencing and annotation.</title>
        <authorList>
            <consortium name="The Broad Institute Genomics Platform"/>
            <consortium name="The Broad Institute Genome Sequencing Center for Infectious Disease"/>
            <person name="Wu L."/>
            <person name="Ma J."/>
        </authorList>
    </citation>
    <scope>NUCLEOTIDE SEQUENCE [LARGE SCALE GENOMIC DNA]</scope>
    <source>
        <strain evidence="4">CCUG 60527</strain>
    </source>
</reference>
<dbReference type="Gene3D" id="3.40.630.30">
    <property type="match status" value="1"/>
</dbReference>
<evidence type="ECO:0000259" key="2">
    <source>
        <dbReference type="PROSITE" id="PS51186"/>
    </source>
</evidence>
<dbReference type="InterPro" id="IPR000182">
    <property type="entry name" value="GNAT_dom"/>
</dbReference>
<dbReference type="InterPro" id="IPR016181">
    <property type="entry name" value="Acyl_CoA_acyltransferase"/>
</dbReference>
<evidence type="ECO:0000313" key="4">
    <source>
        <dbReference type="Proteomes" id="UP001597062"/>
    </source>
</evidence>
<dbReference type="Pfam" id="PF00583">
    <property type="entry name" value="Acetyltransf_1"/>
    <property type="match status" value="1"/>
</dbReference>
<feature type="domain" description="N-acetyltransferase" evidence="2">
    <location>
        <begin position="2"/>
        <end position="150"/>
    </location>
</feature>
<dbReference type="PANTHER" id="PTHR13947">
    <property type="entry name" value="GNAT FAMILY N-ACETYLTRANSFERASE"/>
    <property type="match status" value="1"/>
</dbReference>
<gene>
    <name evidence="3" type="ORF">ACFQ1U_12305</name>
</gene>